<feature type="transmembrane region" description="Helical" evidence="4">
    <location>
        <begin position="74"/>
        <end position="91"/>
    </location>
</feature>
<feature type="transmembrane region" description="Helical" evidence="4">
    <location>
        <begin position="131"/>
        <end position="152"/>
    </location>
</feature>
<dbReference type="InterPro" id="IPR020846">
    <property type="entry name" value="MFS_dom"/>
</dbReference>
<accession>A0A0H2MC75</accession>
<feature type="transmembrane region" description="Helical" evidence="4">
    <location>
        <begin position="158"/>
        <end position="177"/>
    </location>
</feature>
<evidence type="ECO:0000256" key="2">
    <source>
        <dbReference type="ARBA" id="ARBA00022989"/>
    </source>
</evidence>
<keyword evidence="2 4" id="KW-1133">Transmembrane helix</keyword>
<dbReference type="GO" id="GO:0022857">
    <property type="term" value="F:transmembrane transporter activity"/>
    <property type="evidence" value="ECO:0007669"/>
    <property type="project" value="InterPro"/>
</dbReference>
<dbReference type="OrthoDB" id="9810614at2"/>
<feature type="transmembrane region" description="Helical" evidence="4">
    <location>
        <begin position="235"/>
        <end position="253"/>
    </location>
</feature>
<feature type="transmembrane region" description="Helical" evidence="4">
    <location>
        <begin position="265"/>
        <end position="283"/>
    </location>
</feature>
<dbReference type="RefSeq" id="WP_047765137.1">
    <property type="nucleotide sequence ID" value="NZ_LAQL01000010.1"/>
</dbReference>
<evidence type="ECO:0000256" key="1">
    <source>
        <dbReference type="ARBA" id="ARBA00022692"/>
    </source>
</evidence>
<dbReference type="Gene3D" id="1.20.1250.20">
    <property type="entry name" value="MFS general substrate transporter like domains"/>
    <property type="match status" value="2"/>
</dbReference>
<feature type="domain" description="Major facilitator superfamily (MFS) profile" evidence="5">
    <location>
        <begin position="199"/>
        <end position="420"/>
    </location>
</feature>
<dbReference type="InterPro" id="IPR036259">
    <property type="entry name" value="MFS_trans_sf"/>
</dbReference>
<dbReference type="PANTHER" id="PTHR23521">
    <property type="entry name" value="TRANSPORTER MFS SUPERFAMILY"/>
    <property type="match status" value="1"/>
</dbReference>
<dbReference type="PANTHER" id="PTHR23521:SF3">
    <property type="entry name" value="MFS TRANSPORTER"/>
    <property type="match status" value="1"/>
</dbReference>
<reference evidence="6 7" key="1">
    <citation type="submission" date="2015-03" db="EMBL/GenBank/DDBJ databases">
        <title>Genome Sequence of Kiloniella spongiae MEBiC09566, isolated from a marine sponge.</title>
        <authorList>
            <person name="Shao Z."/>
            <person name="Wang L."/>
            <person name="Li X."/>
        </authorList>
    </citation>
    <scope>NUCLEOTIDE SEQUENCE [LARGE SCALE GENOMIC DNA]</scope>
    <source>
        <strain evidence="6 7">MEBiC09566</strain>
    </source>
</reference>
<keyword evidence="3 4" id="KW-0472">Membrane</keyword>
<comment type="caution">
    <text evidence="6">The sequence shown here is derived from an EMBL/GenBank/DDBJ whole genome shotgun (WGS) entry which is preliminary data.</text>
</comment>
<feature type="transmembrane region" description="Helical" evidence="4">
    <location>
        <begin position="43"/>
        <end position="62"/>
    </location>
</feature>
<dbReference type="STRING" id="1489064.WH96_15590"/>
<feature type="transmembrane region" description="Helical" evidence="4">
    <location>
        <begin position="322"/>
        <end position="344"/>
    </location>
</feature>
<name>A0A0H2MC75_9PROT</name>
<proteinExistence type="predicted"/>
<dbReference type="Pfam" id="PF07690">
    <property type="entry name" value="MFS_1"/>
    <property type="match status" value="2"/>
</dbReference>
<gene>
    <name evidence="6" type="ORF">WH96_15590</name>
</gene>
<feature type="transmembrane region" description="Helical" evidence="4">
    <location>
        <begin position="197"/>
        <end position="215"/>
    </location>
</feature>
<feature type="transmembrane region" description="Helical" evidence="4">
    <location>
        <begin position="356"/>
        <end position="376"/>
    </location>
</feature>
<dbReference type="Proteomes" id="UP000035444">
    <property type="component" value="Unassembled WGS sequence"/>
</dbReference>
<dbReference type="PROSITE" id="PS50850">
    <property type="entry name" value="MFS"/>
    <property type="match status" value="1"/>
</dbReference>
<feature type="transmembrane region" description="Helical" evidence="4">
    <location>
        <begin position="97"/>
        <end position="119"/>
    </location>
</feature>
<dbReference type="InterPro" id="IPR047200">
    <property type="entry name" value="MFS_YcaD-like"/>
</dbReference>
<evidence type="ECO:0000313" key="7">
    <source>
        <dbReference type="Proteomes" id="UP000035444"/>
    </source>
</evidence>
<organism evidence="6 7">
    <name type="scientific">Kiloniella spongiae</name>
    <dbReference type="NCBI Taxonomy" id="1489064"/>
    <lineage>
        <taxon>Bacteria</taxon>
        <taxon>Pseudomonadati</taxon>
        <taxon>Pseudomonadota</taxon>
        <taxon>Alphaproteobacteria</taxon>
        <taxon>Rhodospirillales</taxon>
        <taxon>Kiloniellaceae</taxon>
        <taxon>Kiloniella</taxon>
    </lineage>
</organism>
<dbReference type="EMBL" id="LAQL01000010">
    <property type="protein sequence ID" value="KLN59806.1"/>
    <property type="molecule type" value="Genomic_DNA"/>
</dbReference>
<dbReference type="AlphaFoldDB" id="A0A0H2MC75"/>
<evidence type="ECO:0000256" key="3">
    <source>
        <dbReference type="ARBA" id="ARBA00023136"/>
    </source>
</evidence>
<evidence type="ECO:0000256" key="4">
    <source>
        <dbReference type="SAM" id="Phobius"/>
    </source>
</evidence>
<keyword evidence="7" id="KW-1185">Reference proteome</keyword>
<keyword evidence="1 4" id="KW-0812">Transmembrane</keyword>
<evidence type="ECO:0000259" key="5">
    <source>
        <dbReference type="PROSITE" id="PS50850"/>
    </source>
</evidence>
<dbReference type="InterPro" id="IPR011701">
    <property type="entry name" value="MFS"/>
</dbReference>
<dbReference type="GO" id="GO:0005886">
    <property type="term" value="C:plasma membrane"/>
    <property type="evidence" value="ECO:0007669"/>
    <property type="project" value="TreeGrafter"/>
</dbReference>
<dbReference type="SUPFAM" id="SSF103473">
    <property type="entry name" value="MFS general substrate transporter"/>
    <property type="match status" value="1"/>
</dbReference>
<dbReference type="CDD" id="cd17477">
    <property type="entry name" value="MFS_YcaD_like"/>
    <property type="match status" value="1"/>
</dbReference>
<evidence type="ECO:0000313" key="6">
    <source>
        <dbReference type="EMBL" id="KLN59806.1"/>
    </source>
</evidence>
<feature type="transmembrane region" description="Helical" evidence="4">
    <location>
        <begin position="12"/>
        <end position="31"/>
    </location>
</feature>
<feature type="transmembrane region" description="Helical" evidence="4">
    <location>
        <begin position="289"/>
        <end position="310"/>
    </location>
</feature>
<protein>
    <recommendedName>
        <fullName evidence="5">Major facilitator superfamily (MFS) profile domain-containing protein</fullName>
    </recommendedName>
</protein>
<sequence>MWQSIRSISSLLFSFAMLMLGQGMINTLLGLRSRIEGFSTETTGLIMTGQFVGMLIGAVFAIRVIAAVGHIRSFAAFASVLSVAVLAHVLFTDPIFWFFLRIVTGFCMAGMIMVVESWVNEKSSNENRGKILSLYMITNYIGAGTGQFMMLLGDPAQFQLFVIGSMVYSFALVPLLLTRAKAPTPSSPKRMAFKKLFLVSPVGVFGTVCAAMSNSSLNSMGAVFGKDVDLTIPQISSFMAAAIFGGMLLQFPIGRISDRFDRRTVLIFSSLLTIGSCFAVIWATGQSFIILLAAIALYGGMSFTIYPISASQVNDMADRKELVQVSAGLLIAYGVGASLGPTIAAQFMGYFGPEGIFMFFMINNSLLVIFTIVRIFQRQRHLESKAPFMPLGGNGMSSKQLYTAAIKAETSSKNENNTET</sequence>